<reference evidence="2 3" key="1">
    <citation type="journal article" date="2012" name="Genome Biol.">
        <title>The genome of the polar eukaryotic microalga coccomyxa subellipsoidea reveals traits of cold adaptation.</title>
        <authorList>
            <person name="Blanc G."/>
            <person name="Agarkova I."/>
            <person name="Grimwood J."/>
            <person name="Kuo A."/>
            <person name="Brueggeman A."/>
            <person name="Dunigan D."/>
            <person name="Gurnon J."/>
            <person name="Ladunga I."/>
            <person name="Lindquist E."/>
            <person name="Lucas S."/>
            <person name="Pangilinan J."/>
            <person name="Proschold T."/>
            <person name="Salamov A."/>
            <person name="Schmutz J."/>
            <person name="Weeks D."/>
            <person name="Yamada T."/>
            <person name="Claverie J.M."/>
            <person name="Grigoriev I."/>
            <person name="Van Etten J."/>
            <person name="Lomsadze A."/>
            <person name="Borodovsky M."/>
        </authorList>
    </citation>
    <scope>NUCLEOTIDE SEQUENCE [LARGE SCALE GENOMIC DNA]</scope>
    <source>
        <strain evidence="2 3">C-169</strain>
    </source>
</reference>
<proteinExistence type="predicted"/>
<organism evidence="2 3">
    <name type="scientific">Coccomyxa subellipsoidea (strain C-169)</name>
    <name type="common">Green microalga</name>
    <dbReference type="NCBI Taxonomy" id="574566"/>
    <lineage>
        <taxon>Eukaryota</taxon>
        <taxon>Viridiplantae</taxon>
        <taxon>Chlorophyta</taxon>
        <taxon>core chlorophytes</taxon>
        <taxon>Trebouxiophyceae</taxon>
        <taxon>Trebouxiophyceae incertae sedis</taxon>
        <taxon>Coccomyxaceae</taxon>
        <taxon>Coccomyxa</taxon>
        <taxon>Coccomyxa subellipsoidea</taxon>
    </lineage>
</organism>
<sequence length="63" mass="7058">MQGNTPSYADGSEHRSSKNTGSNKSSKWTKTHLQHLLPQKPLSFSGHPCPQNRMATRTHLLFP</sequence>
<accession>I0YJI2</accession>
<gene>
    <name evidence="2" type="ORF">COCSUDRAFT_34514</name>
</gene>
<keyword evidence="3" id="KW-1185">Reference proteome</keyword>
<dbReference type="RefSeq" id="XP_005643095.1">
    <property type="nucleotide sequence ID" value="XM_005643038.1"/>
</dbReference>
<dbReference type="KEGG" id="csl:COCSUDRAFT_34514"/>
<comment type="caution">
    <text evidence="2">The sequence shown here is derived from an EMBL/GenBank/DDBJ whole genome shotgun (WGS) entry which is preliminary data.</text>
</comment>
<dbReference type="Proteomes" id="UP000007264">
    <property type="component" value="Unassembled WGS sequence"/>
</dbReference>
<feature type="region of interest" description="Disordered" evidence="1">
    <location>
        <begin position="1"/>
        <end position="63"/>
    </location>
</feature>
<dbReference type="GeneID" id="17036436"/>
<evidence type="ECO:0000256" key="1">
    <source>
        <dbReference type="SAM" id="MobiDB-lite"/>
    </source>
</evidence>
<evidence type="ECO:0000313" key="2">
    <source>
        <dbReference type="EMBL" id="EIE18551.1"/>
    </source>
</evidence>
<name>I0YJI2_COCSC</name>
<protein>
    <submittedName>
        <fullName evidence="2">Uncharacterized protein</fullName>
    </submittedName>
</protein>
<dbReference type="AlphaFoldDB" id="I0YJI2"/>
<dbReference type="EMBL" id="AGSI01000023">
    <property type="protein sequence ID" value="EIE18551.1"/>
    <property type="molecule type" value="Genomic_DNA"/>
</dbReference>
<evidence type="ECO:0000313" key="3">
    <source>
        <dbReference type="Proteomes" id="UP000007264"/>
    </source>
</evidence>